<evidence type="ECO:0000313" key="1">
    <source>
        <dbReference type="EMBL" id="MCS5491065.1"/>
    </source>
</evidence>
<keyword evidence="2" id="KW-1185">Reference proteome</keyword>
<dbReference type="Proteomes" id="UP001206788">
    <property type="component" value="Unassembled WGS sequence"/>
</dbReference>
<dbReference type="EMBL" id="JANWGH010000002">
    <property type="protein sequence ID" value="MCS5491065.1"/>
    <property type="molecule type" value="Genomic_DNA"/>
</dbReference>
<organism evidence="1 2">
    <name type="scientific">Algoriphagus limi</name>
    <dbReference type="NCBI Taxonomy" id="2975273"/>
    <lineage>
        <taxon>Bacteria</taxon>
        <taxon>Pseudomonadati</taxon>
        <taxon>Bacteroidota</taxon>
        <taxon>Cytophagia</taxon>
        <taxon>Cytophagales</taxon>
        <taxon>Cyclobacteriaceae</taxon>
        <taxon>Algoriphagus</taxon>
    </lineage>
</organism>
<sequence length="75" mass="9133">MKKLIPILIDNKYWIQLSQLQSEQAKKLKSWLPTGSLKNLTYQGILLKDCLQFETYEYWFRNQGLRNQRQEHLDF</sequence>
<comment type="caution">
    <text evidence="1">The sequence shown here is derived from an EMBL/GenBank/DDBJ whole genome shotgun (WGS) entry which is preliminary data.</text>
</comment>
<proteinExistence type="predicted"/>
<dbReference type="RefSeq" id="WP_259414729.1">
    <property type="nucleotide sequence ID" value="NZ_JANWGH010000002.1"/>
</dbReference>
<evidence type="ECO:0000313" key="2">
    <source>
        <dbReference type="Proteomes" id="UP001206788"/>
    </source>
</evidence>
<gene>
    <name evidence="1" type="ORF">NY014_11525</name>
</gene>
<name>A0ABT2GAN0_9BACT</name>
<protein>
    <submittedName>
        <fullName evidence="1">Uncharacterized protein</fullName>
    </submittedName>
</protein>
<accession>A0ABT2GAN0</accession>
<reference evidence="1 2" key="1">
    <citation type="submission" date="2022-08" db="EMBL/GenBank/DDBJ databases">
        <title>Algoriphagus sp. CAU 1643 isolated from mud.</title>
        <authorList>
            <person name="Kim W."/>
        </authorList>
    </citation>
    <scope>NUCLEOTIDE SEQUENCE [LARGE SCALE GENOMIC DNA]</scope>
    <source>
        <strain evidence="1 2">CAU 1643</strain>
    </source>
</reference>